<comment type="caution">
    <text evidence="2">The sequence shown here is derived from an EMBL/GenBank/DDBJ whole genome shotgun (WGS) entry which is preliminary data.</text>
</comment>
<feature type="region of interest" description="Disordered" evidence="1">
    <location>
        <begin position="208"/>
        <end position="236"/>
    </location>
</feature>
<evidence type="ECO:0000256" key="1">
    <source>
        <dbReference type="SAM" id="MobiDB-lite"/>
    </source>
</evidence>
<reference evidence="2 3" key="1">
    <citation type="submission" date="2017-01" db="EMBL/GenBank/DDBJ databases">
        <title>A new Hymenobacter.</title>
        <authorList>
            <person name="Liang Y."/>
            <person name="Feng F."/>
        </authorList>
    </citation>
    <scope>NUCLEOTIDE SEQUENCE [LARGE SCALE GENOMIC DNA]</scope>
    <source>
        <strain evidence="2">MIMBbqt21</strain>
    </source>
</reference>
<proteinExistence type="predicted"/>
<sequence>MRSIKTNAAPIGSRAVALQSTSSNQRAIVDNRPSTIQQRKIQDAIQKRSFSTPSTAVVIQREVMGESDRRMQERKATVLNSLISTADSNERDASYLSIFIFSGKRGLLKSIAPKKIADRRADRDPLLQTVVGEYAKLRESNQPSHYNSEDSEMLGLRPILECFGGIVARLKQEYISFFNDKVNQVLSTEETRIKQNYDNIRLDIQNSSTATKKTKEKHRKQANAAEKDELATAEQEARRVVEENLKSGGNYATEFVTEKGDELRVEMVGPQGTCGDCQAAINQFVTDLKSQQMPFPKEAIKVSFNTRWLFEKKRAAKSRQNVPERSPYYGSDQAYDAKSYRQDVRHWKLRYN</sequence>
<protein>
    <submittedName>
        <fullName evidence="2">Uncharacterized protein</fullName>
    </submittedName>
</protein>
<evidence type="ECO:0000313" key="2">
    <source>
        <dbReference type="EMBL" id="OUJ71983.1"/>
    </source>
</evidence>
<name>A0A243WBK7_9BACT</name>
<feature type="compositionally biased region" description="Basic and acidic residues" evidence="1">
    <location>
        <begin position="225"/>
        <end position="236"/>
    </location>
</feature>
<dbReference type="AlphaFoldDB" id="A0A243WBK7"/>
<evidence type="ECO:0000313" key="3">
    <source>
        <dbReference type="Proteomes" id="UP000194873"/>
    </source>
</evidence>
<keyword evidence="3" id="KW-1185">Reference proteome</keyword>
<gene>
    <name evidence="2" type="ORF">BXP70_20445</name>
</gene>
<accession>A0A243WBK7</accession>
<organism evidence="2 3">
    <name type="scientific">Hymenobacter crusticola</name>
    <dbReference type="NCBI Taxonomy" id="1770526"/>
    <lineage>
        <taxon>Bacteria</taxon>
        <taxon>Pseudomonadati</taxon>
        <taxon>Bacteroidota</taxon>
        <taxon>Cytophagia</taxon>
        <taxon>Cytophagales</taxon>
        <taxon>Hymenobacteraceae</taxon>
        <taxon>Hymenobacter</taxon>
    </lineage>
</organism>
<feature type="compositionally biased region" description="Basic residues" evidence="1">
    <location>
        <begin position="212"/>
        <end position="221"/>
    </location>
</feature>
<dbReference type="EMBL" id="MTSE01000013">
    <property type="protein sequence ID" value="OUJ71983.1"/>
    <property type="molecule type" value="Genomic_DNA"/>
</dbReference>
<dbReference type="Proteomes" id="UP000194873">
    <property type="component" value="Unassembled WGS sequence"/>
</dbReference>